<accession>A0A8J3MVE1</accession>
<gene>
    <name evidence="2" type="ORF">KSX_74030</name>
</gene>
<evidence type="ECO:0000256" key="1">
    <source>
        <dbReference type="SAM" id="MobiDB-lite"/>
    </source>
</evidence>
<name>A0A8J3MVE1_9CHLR</name>
<dbReference type="AlphaFoldDB" id="A0A8J3MVE1"/>
<evidence type="ECO:0000313" key="2">
    <source>
        <dbReference type="EMBL" id="GHO49240.1"/>
    </source>
</evidence>
<feature type="region of interest" description="Disordered" evidence="1">
    <location>
        <begin position="41"/>
        <end position="71"/>
    </location>
</feature>
<sequence length="71" mass="7767">MRADLTQYVGTGGEQFLFSLMLLGARMRKVKSCVSRKKSMGGGVLAQEEGNEGKKERAQMVSQKSVPIKCT</sequence>
<reference evidence="2" key="1">
    <citation type="submission" date="2020-10" db="EMBL/GenBank/DDBJ databases">
        <title>Taxonomic study of unclassified bacteria belonging to the class Ktedonobacteria.</title>
        <authorList>
            <person name="Yabe S."/>
            <person name="Wang C.M."/>
            <person name="Zheng Y."/>
            <person name="Sakai Y."/>
            <person name="Cavaletti L."/>
            <person name="Monciardini P."/>
            <person name="Donadio S."/>
        </authorList>
    </citation>
    <scope>NUCLEOTIDE SEQUENCE</scope>
    <source>
        <strain evidence="2">SOSP1-1</strain>
    </source>
</reference>
<dbReference type="EMBL" id="BNJF01000005">
    <property type="protein sequence ID" value="GHO49240.1"/>
    <property type="molecule type" value="Genomic_DNA"/>
</dbReference>
<protein>
    <submittedName>
        <fullName evidence="2">Uncharacterized protein</fullName>
    </submittedName>
</protein>
<organism evidence="2 3">
    <name type="scientific">Ktedonospora formicarum</name>
    <dbReference type="NCBI Taxonomy" id="2778364"/>
    <lineage>
        <taxon>Bacteria</taxon>
        <taxon>Bacillati</taxon>
        <taxon>Chloroflexota</taxon>
        <taxon>Ktedonobacteria</taxon>
        <taxon>Ktedonobacterales</taxon>
        <taxon>Ktedonobacteraceae</taxon>
        <taxon>Ktedonospora</taxon>
    </lineage>
</organism>
<proteinExistence type="predicted"/>
<evidence type="ECO:0000313" key="3">
    <source>
        <dbReference type="Proteomes" id="UP000612362"/>
    </source>
</evidence>
<keyword evidence="3" id="KW-1185">Reference proteome</keyword>
<comment type="caution">
    <text evidence="2">The sequence shown here is derived from an EMBL/GenBank/DDBJ whole genome shotgun (WGS) entry which is preliminary data.</text>
</comment>
<dbReference type="Proteomes" id="UP000612362">
    <property type="component" value="Unassembled WGS sequence"/>
</dbReference>